<reference evidence="1 2" key="1">
    <citation type="submission" date="2024-08" db="EMBL/GenBank/DDBJ databases">
        <title>Gnathostoma spinigerum genome.</title>
        <authorList>
            <person name="Gonzalez-Bertolin B."/>
            <person name="Monzon S."/>
            <person name="Zaballos A."/>
            <person name="Jimenez P."/>
            <person name="Dekumyoy P."/>
            <person name="Varona S."/>
            <person name="Cuesta I."/>
            <person name="Sumanam S."/>
            <person name="Adisakwattana P."/>
            <person name="Gasser R.B."/>
            <person name="Hernandez-Gonzalez A."/>
            <person name="Young N.D."/>
            <person name="Perteguer M.J."/>
        </authorList>
    </citation>
    <scope>NUCLEOTIDE SEQUENCE [LARGE SCALE GENOMIC DNA]</scope>
    <source>
        <strain evidence="1">AL3</strain>
        <tissue evidence="1">Liver</tissue>
    </source>
</reference>
<gene>
    <name evidence="1" type="ORF">AB6A40_004363</name>
</gene>
<organism evidence="1 2">
    <name type="scientific">Gnathostoma spinigerum</name>
    <dbReference type="NCBI Taxonomy" id="75299"/>
    <lineage>
        <taxon>Eukaryota</taxon>
        <taxon>Metazoa</taxon>
        <taxon>Ecdysozoa</taxon>
        <taxon>Nematoda</taxon>
        <taxon>Chromadorea</taxon>
        <taxon>Rhabditida</taxon>
        <taxon>Spirurina</taxon>
        <taxon>Gnathostomatomorpha</taxon>
        <taxon>Gnathostomatoidea</taxon>
        <taxon>Gnathostomatidae</taxon>
        <taxon>Gnathostoma</taxon>
    </lineage>
</organism>
<evidence type="ECO:0000313" key="2">
    <source>
        <dbReference type="Proteomes" id="UP001608902"/>
    </source>
</evidence>
<protein>
    <submittedName>
        <fullName evidence="1">Uncharacterized protein</fullName>
    </submittedName>
</protein>
<dbReference type="Proteomes" id="UP001608902">
    <property type="component" value="Unassembled WGS sequence"/>
</dbReference>
<accession>A0ABD6EC90</accession>
<dbReference type="AlphaFoldDB" id="A0ABD6EC90"/>
<sequence>MECGIRLRVLAKSETCPRCRRNVGTMYFLSYPGSWDHLKIPVELYDHPHSAKYNIGIESEYAAQCYDAYTAHVCNICEKKGNKRVFPTFLALNQHVYQVHNYEFCDICLENLQILSRNRRTYTHLGLQIHIKEGDSDDTSQRGE</sequence>
<dbReference type="InterPro" id="IPR044288">
    <property type="entry name" value="ZNF598/HEL2"/>
</dbReference>
<keyword evidence="2" id="KW-1185">Reference proteome</keyword>
<dbReference type="EMBL" id="JBGFUD010002483">
    <property type="protein sequence ID" value="MFH4977654.1"/>
    <property type="molecule type" value="Genomic_DNA"/>
</dbReference>
<proteinExistence type="predicted"/>
<evidence type="ECO:0000313" key="1">
    <source>
        <dbReference type="EMBL" id="MFH4977654.1"/>
    </source>
</evidence>
<comment type="caution">
    <text evidence="1">The sequence shown here is derived from an EMBL/GenBank/DDBJ whole genome shotgun (WGS) entry which is preliminary data.</text>
</comment>
<dbReference type="PANTHER" id="PTHR22938:SF0">
    <property type="entry name" value="E3 UBIQUITIN-PROTEIN LIGASE ZNF598"/>
    <property type="match status" value="1"/>
</dbReference>
<name>A0ABD6EC90_9BILA</name>
<dbReference type="PANTHER" id="PTHR22938">
    <property type="entry name" value="ZINC FINGER PROTEIN 598"/>
    <property type="match status" value="1"/>
</dbReference>